<dbReference type="EMBL" id="DROM01000304">
    <property type="protein sequence ID" value="HHH13583.1"/>
    <property type="molecule type" value="Genomic_DNA"/>
</dbReference>
<dbReference type="Gene3D" id="3.40.50.11720">
    <property type="entry name" value="3-Deoxy-D-manno-octulosonic-acid transferase, N-terminal domain"/>
    <property type="match status" value="1"/>
</dbReference>
<dbReference type="GO" id="GO:0005886">
    <property type="term" value="C:plasma membrane"/>
    <property type="evidence" value="ECO:0007669"/>
    <property type="project" value="UniProtKB-SubCell"/>
</dbReference>
<keyword evidence="12" id="KW-1003">Cell membrane</keyword>
<evidence type="ECO:0000256" key="7">
    <source>
        <dbReference type="ARBA" id="ARBA00022968"/>
    </source>
</evidence>
<dbReference type="Gene3D" id="3.40.50.2000">
    <property type="entry name" value="Glycogen Phosphorylase B"/>
    <property type="match status" value="1"/>
</dbReference>
<feature type="site" description="Transition state stabilizer" evidence="11">
    <location>
        <position position="128"/>
    </location>
</feature>
<evidence type="ECO:0000256" key="6">
    <source>
        <dbReference type="ARBA" id="ARBA00022679"/>
    </source>
</evidence>
<dbReference type="InterPro" id="IPR007507">
    <property type="entry name" value="Glycos_transf_N"/>
</dbReference>
<comment type="catalytic activity">
    <reaction evidence="9 12">
        <text>lipid IVA (E. coli) + CMP-3-deoxy-beta-D-manno-octulosonate = alpha-Kdo-(2-&gt;6)-lipid IVA (E. coli) + CMP + H(+)</text>
        <dbReference type="Rhea" id="RHEA:28066"/>
        <dbReference type="ChEBI" id="CHEBI:15378"/>
        <dbReference type="ChEBI" id="CHEBI:58603"/>
        <dbReference type="ChEBI" id="CHEBI:60364"/>
        <dbReference type="ChEBI" id="CHEBI:60377"/>
        <dbReference type="ChEBI" id="CHEBI:85987"/>
        <dbReference type="EC" id="2.4.99.12"/>
    </reaction>
</comment>
<keyword evidence="12" id="KW-0472">Membrane</keyword>
<evidence type="ECO:0000313" key="14">
    <source>
        <dbReference type="EMBL" id="HHH13583.1"/>
    </source>
</evidence>
<keyword evidence="12" id="KW-0448">Lipopolysaccharide biosynthesis</keyword>
<proteinExistence type="inferred from homology"/>
<dbReference type="GO" id="GO:0009245">
    <property type="term" value="P:lipid A biosynthetic process"/>
    <property type="evidence" value="ECO:0007669"/>
    <property type="project" value="TreeGrafter"/>
</dbReference>
<evidence type="ECO:0000256" key="12">
    <source>
        <dbReference type="RuleBase" id="RU365103"/>
    </source>
</evidence>
<dbReference type="InterPro" id="IPR039901">
    <property type="entry name" value="Kdotransferase"/>
</dbReference>
<dbReference type="PANTHER" id="PTHR42755">
    <property type="entry name" value="3-DEOXY-MANNO-OCTULOSONATE CYTIDYLYLTRANSFERASE"/>
    <property type="match status" value="1"/>
</dbReference>
<feature type="domain" description="3-deoxy-D-manno-octulosonic-acid transferase N-terminal" evidence="13">
    <location>
        <begin position="32"/>
        <end position="209"/>
    </location>
</feature>
<evidence type="ECO:0000256" key="4">
    <source>
        <dbReference type="ARBA" id="ARBA00012621"/>
    </source>
</evidence>
<keyword evidence="6 12" id="KW-0808">Transferase</keyword>
<keyword evidence="7" id="KW-0735">Signal-anchor</keyword>
<dbReference type="AlphaFoldDB" id="A0A7C5N397"/>
<sequence length="419" mass="46771">MRLYTLLLHLLLPFVVLRLYWRSLRAPDYRRRLAERFGFFRGRPPPGGIWVHAVSVGEVQAIEPLVRHLRERHPERVVILTTSTPTGSARVRALFGDEVFHVYFPYDLPWCVDAFLERVRPRLLVMVETEIWPNLLRLCAKRGIPTLLANGRLSARSARGYARLGDFTRRVFGLIGRVAAQSPADAERFVALGVPAERVAVTGSIKFDQRLLASVQEQVQVVKRIWGEDRPVWVAASTHEGEEEQVLEAHAHILERVPSALLVLVPRHPERFDRVAALVKRRGFGLVRRSEGAPCGPETRVFLGDTMGELPLFLGVADVAFIGGSLVKRGGHNMLEAAAQGVPVVFGPHVFNFSAIAALLVEREAAVQVRDARELAGVVGRWLGDASERSRIGENGRRAVEENRGALERLIALVEQQLP</sequence>
<evidence type="ECO:0000259" key="13">
    <source>
        <dbReference type="Pfam" id="PF04413"/>
    </source>
</evidence>
<comment type="subcellular location">
    <subcellularLocation>
        <location evidence="1">Cell inner membrane</location>
        <topology evidence="1">Single-pass membrane protein</topology>
        <orientation evidence="1">Cytoplasmic side</orientation>
    </subcellularLocation>
    <subcellularLocation>
        <location evidence="12">Cell membrane</location>
    </subcellularLocation>
</comment>
<evidence type="ECO:0000256" key="11">
    <source>
        <dbReference type="PIRSR" id="PIRSR639901-2"/>
    </source>
</evidence>
<dbReference type="Proteomes" id="UP000886100">
    <property type="component" value="Unassembled WGS sequence"/>
</dbReference>
<protein>
    <recommendedName>
        <fullName evidence="5 12">3-deoxy-D-manno-octulosonic acid transferase</fullName>
        <shortName evidence="12">Kdo transferase</shortName>
        <ecNumber evidence="4 12">2.4.99.12</ecNumber>
    </recommendedName>
    <alternativeName>
        <fullName evidence="8 12">Lipid IV(A) 3-deoxy-D-manno-octulosonic acid transferase</fullName>
    </alternativeName>
</protein>
<keyword evidence="7" id="KW-0812">Transmembrane</keyword>
<dbReference type="EC" id="2.4.99.12" evidence="4 12"/>
<comment type="pathway">
    <text evidence="2 12">Bacterial outer membrane biogenesis; LPS core biosynthesis.</text>
</comment>
<evidence type="ECO:0000256" key="3">
    <source>
        <dbReference type="ARBA" id="ARBA00006380"/>
    </source>
</evidence>
<dbReference type="GO" id="GO:0043842">
    <property type="term" value="F:Kdo transferase activity"/>
    <property type="evidence" value="ECO:0007669"/>
    <property type="project" value="UniProtKB-EC"/>
</dbReference>
<organism evidence="14">
    <name type="scientific">Thiolapillus brandeum</name>
    <dbReference type="NCBI Taxonomy" id="1076588"/>
    <lineage>
        <taxon>Bacteria</taxon>
        <taxon>Pseudomonadati</taxon>
        <taxon>Pseudomonadota</taxon>
        <taxon>Gammaproteobacteria</taxon>
        <taxon>Chromatiales</taxon>
        <taxon>Sedimenticolaceae</taxon>
        <taxon>Thiolapillus</taxon>
    </lineage>
</organism>
<dbReference type="NCBIfam" id="NF004388">
    <property type="entry name" value="PRK05749.1-4"/>
    <property type="match status" value="1"/>
</dbReference>
<evidence type="ECO:0000256" key="8">
    <source>
        <dbReference type="ARBA" id="ARBA00031445"/>
    </source>
</evidence>
<evidence type="ECO:0000256" key="1">
    <source>
        <dbReference type="ARBA" id="ARBA00004388"/>
    </source>
</evidence>
<dbReference type="Pfam" id="PF04413">
    <property type="entry name" value="Glycos_transf_N"/>
    <property type="match status" value="1"/>
</dbReference>
<reference evidence="14" key="1">
    <citation type="journal article" date="2020" name="mSystems">
        <title>Genome- and Community-Level Interaction Insights into Carbon Utilization and Element Cycling Functions of Hydrothermarchaeota in Hydrothermal Sediment.</title>
        <authorList>
            <person name="Zhou Z."/>
            <person name="Liu Y."/>
            <person name="Xu W."/>
            <person name="Pan J."/>
            <person name="Luo Z.H."/>
            <person name="Li M."/>
        </authorList>
    </citation>
    <scope>NUCLEOTIDE SEQUENCE [LARGE SCALE GENOMIC DNA]</scope>
    <source>
        <strain evidence="14">HyVt-535</strain>
    </source>
</reference>
<dbReference type="UniPathway" id="UPA00958"/>
<evidence type="ECO:0000256" key="5">
    <source>
        <dbReference type="ARBA" id="ARBA00019077"/>
    </source>
</evidence>
<dbReference type="GO" id="GO:0009244">
    <property type="term" value="P:lipopolysaccharide core region biosynthetic process"/>
    <property type="evidence" value="ECO:0007669"/>
    <property type="project" value="UniProtKB-UniRule"/>
</dbReference>
<comment type="similarity">
    <text evidence="3">Belongs to the glycosyltransferase group 1 family. Glycosyltransferase 30 subfamily.</text>
</comment>
<dbReference type="PANTHER" id="PTHR42755:SF1">
    <property type="entry name" value="3-DEOXY-D-MANNO-OCTULOSONIC ACID TRANSFERASE, MITOCHONDRIAL-RELATED"/>
    <property type="match status" value="1"/>
</dbReference>
<dbReference type="SUPFAM" id="SSF53756">
    <property type="entry name" value="UDP-Glycosyltransferase/glycogen phosphorylase"/>
    <property type="match status" value="1"/>
</dbReference>
<dbReference type="InterPro" id="IPR038107">
    <property type="entry name" value="Glycos_transf_N_sf"/>
</dbReference>
<gene>
    <name evidence="14" type="ORF">ENJ98_05050</name>
</gene>
<evidence type="ECO:0000256" key="10">
    <source>
        <dbReference type="PIRSR" id="PIRSR639901-1"/>
    </source>
</evidence>
<dbReference type="FunFam" id="3.40.50.2000:FF:000032">
    <property type="entry name" value="3-deoxy-D-manno-octulosonic acid transferase"/>
    <property type="match status" value="1"/>
</dbReference>
<dbReference type="FunFam" id="3.40.50.11720:FF:000001">
    <property type="entry name" value="3-deoxy-D-manno-octulosonic acid transferase"/>
    <property type="match status" value="1"/>
</dbReference>
<accession>A0A7C5N397</accession>
<evidence type="ECO:0000256" key="2">
    <source>
        <dbReference type="ARBA" id="ARBA00004713"/>
    </source>
</evidence>
<name>A0A7C5N397_9GAMM</name>
<evidence type="ECO:0000256" key="9">
    <source>
        <dbReference type="ARBA" id="ARBA00049183"/>
    </source>
</evidence>
<comment type="function">
    <text evidence="12">Involved in lipopolysaccharide (LPS) biosynthesis. Catalyzes the transfer of 3-deoxy-D-manno-octulosonate (Kdo) residue(s) from CMP-Kdo to lipid IV(A), the tetraacyldisaccharide-1,4'-bisphosphate precursor of lipid A.</text>
</comment>
<comment type="caution">
    <text evidence="14">The sequence shown here is derived from an EMBL/GenBank/DDBJ whole genome shotgun (WGS) entry which is preliminary data.</text>
</comment>
<feature type="site" description="Transition state stabilizer" evidence="11">
    <location>
        <position position="206"/>
    </location>
</feature>
<feature type="active site" description="Proton acceptor" evidence="10">
    <location>
        <position position="58"/>
    </location>
</feature>